<evidence type="ECO:0000313" key="1">
    <source>
        <dbReference type="EMBL" id="RKR84219.1"/>
    </source>
</evidence>
<accession>A0A495J860</accession>
<dbReference type="Proteomes" id="UP000268007">
    <property type="component" value="Unassembled WGS sequence"/>
</dbReference>
<proteinExistence type="predicted"/>
<protein>
    <submittedName>
        <fullName evidence="1">Uncharacterized protein</fullName>
    </submittedName>
</protein>
<sequence length="153" mass="17482">MKTKNRNYASLPNVFNRLKTKPFALTGAILLVITMLSARTVSAQHNTKIQAAINSIKEAYYCEDQDYLTDGQRTVWVKSYKRWEPDDLTIMKKEAPPILTFLQRAAQHNRYDVLEQLLPDYYREHGGVKAFANAVIQATQKTISAGSSFRIIQ</sequence>
<keyword evidence="2" id="KW-1185">Reference proteome</keyword>
<dbReference type="OrthoDB" id="9828322at2"/>
<gene>
    <name evidence="1" type="ORF">BDD43_4447</name>
</gene>
<reference evidence="1 2" key="1">
    <citation type="submission" date="2018-10" db="EMBL/GenBank/DDBJ databases">
        <title>Genomic Encyclopedia of Archaeal and Bacterial Type Strains, Phase II (KMG-II): from individual species to whole genera.</title>
        <authorList>
            <person name="Goeker M."/>
        </authorList>
    </citation>
    <scope>NUCLEOTIDE SEQUENCE [LARGE SCALE GENOMIC DNA]</scope>
    <source>
        <strain evidence="1 2">DSM 18602</strain>
    </source>
</reference>
<evidence type="ECO:0000313" key="2">
    <source>
        <dbReference type="Proteomes" id="UP000268007"/>
    </source>
</evidence>
<dbReference type="RefSeq" id="WP_121199701.1">
    <property type="nucleotide sequence ID" value="NZ_RBKU01000001.1"/>
</dbReference>
<organism evidence="1 2">
    <name type="scientific">Mucilaginibacter gracilis</name>
    <dbReference type="NCBI Taxonomy" id="423350"/>
    <lineage>
        <taxon>Bacteria</taxon>
        <taxon>Pseudomonadati</taxon>
        <taxon>Bacteroidota</taxon>
        <taxon>Sphingobacteriia</taxon>
        <taxon>Sphingobacteriales</taxon>
        <taxon>Sphingobacteriaceae</taxon>
        <taxon>Mucilaginibacter</taxon>
    </lineage>
</organism>
<name>A0A495J860_9SPHI</name>
<dbReference type="EMBL" id="RBKU01000001">
    <property type="protein sequence ID" value="RKR84219.1"/>
    <property type="molecule type" value="Genomic_DNA"/>
</dbReference>
<comment type="caution">
    <text evidence="1">The sequence shown here is derived from an EMBL/GenBank/DDBJ whole genome shotgun (WGS) entry which is preliminary data.</text>
</comment>
<dbReference type="AlphaFoldDB" id="A0A495J860"/>